<dbReference type="OrthoDB" id="1908709at2"/>
<evidence type="ECO:0000313" key="2">
    <source>
        <dbReference type="EMBL" id="TNJ68329.1"/>
    </source>
</evidence>
<dbReference type="InterPro" id="IPR009875">
    <property type="entry name" value="PilZ_domain"/>
</dbReference>
<evidence type="ECO:0000259" key="1">
    <source>
        <dbReference type="Pfam" id="PF07238"/>
    </source>
</evidence>
<proteinExistence type="predicted"/>
<protein>
    <submittedName>
        <fullName evidence="2">PilZ domain-containing protein</fullName>
    </submittedName>
</protein>
<reference evidence="2 3" key="1">
    <citation type="submission" date="2019-05" db="EMBL/GenBank/DDBJ databases">
        <title>We sequenced the genome of Paenibacillus hemerocallicola KCTC 33185 for further insight into its adaptation and study the phylogeny of Paenibacillus.</title>
        <authorList>
            <person name="Narsing Rao M.P."/>
        </authorList>
    </citation>
    <scope>NUCLEOTIDE SEQUENCE [LARGE SCALE GENOMIC DNA]</scope>
    <source>
        <strain evidence="2 3">KCTC 33185</strain>
    </source>
</reference>
<comment type="caution">
    <text evidence="2">The sequence shown here is derived from an EMBL/GenBank/DDBJ whole genome shotgun (WGS) entry which is preliminary data.</text>
</comment>
<sequence>MMLQFRQCGIDRKYGHIVSPPIRHPANAGKPFFYTKVYISRSGSFKLSRDVPVYCIMELYRRKGKITMTPDNKRNFYRLSLSAPLTGTLKIVGLNEKKLDSKLALVFMLDLGAGGMRIHAHHNFPVTPDLLLEFRFTLFHSEHRCLGTLVRKSSHSDTVYEYGVVFSLDENERQALLQNINMLNIKLRHATKLTSCSFSTDEEIESFYKVSAASGIPALQA</sequence>
<dbReference type="EMBL" id="VDCQ01000001">
    <property type="protein sequence ID" value="TNJ68329.1"/>
    <property type="molecule type" value="Genomic_DNA"/>
</dbReference>
<dbReference type="Proteomes" id="UP000307943">
    <property type="component" value="Unassembled WGS sequence"/>
</dbReference>
<accession>A0A5C4TIR4</accession>
<dbReference type="SUPFAM" id="SSF141371">
    <property type="entry name" value="PilZ domain-like"/>
    <property type="match status" value="1"/>
</dbReference>
<gene>
    <name evidence="2" type="ORF">FE784_01335</name>
</gene>
<dbReference type="Pfam" id="PF07238">
    <property type="entry name" value="PilZ"/>
    <property type="match status" value="1"/>
</dbReference>
<feature type="domain" description="PilZ" evidence="1">
    <location>
        <begin position="73"/>
        <end position="178"/>
    </location>
</feature>
<name>A0A5C4TIR4_9BACL</name>
<evidence type="ECO:0000313" key="3">
    <source>
        <dbReference type="Proteomes" id="UP000307943"/>
    </source>
</evidence>
<keyword evidence="3" id="KW-1185">Reference proteome</keyword>
<dbReference type="AlphaFoldDB" id="A0A5C4TIR4"/>
<organism evidence="2 3">
    <name type="scientific">Paenibacillus hemerocallicola</name>
    <dbReference type="NCBI Taxonomy" id="1172614"/>
    <lineage>
        <taxon>Bacteria</taxon>
        <taxon>Bacillati</taxon>
        <taxon>Bacillota</taxon>
        <taxon>Bacilli</taxon>
        <taxon>Bacillales</taxon>
        <taxon>Paenibacillaceae</taxon>
        <taxon>Paenibacillus</taxon>
    </lineage>
</organism>
<dbReference type="GO" id="GO:0035438">
    <property type="term" value="F:cyclic-di-GMP binding"/>
    <property type="evidence" value="ECO:0007669"/>
    <property type="project" value="InterPro"/>
</dbReference>